<dbReference type="AlphaFoldDB" id="A0A085WXV3"/>
<keyword evidence="3" id="KW-1185">Reference proteome</keyword>
<reference evidence="2 3" key="1">
    <citation type="submission" date="2014-04" db="EMBL/GenBank/DDBJ databases">
        <title>Genome assembly of Hyalangium minutum DSM 14724.</title>
        <authorList>
            <person name="Sharma G."/>
            <person name="Subramanian S."/>
        </authorList>
    </citation>
    <scope>NUCLEOTIDE SEQUENCE [LARGE SCALE GENOMIC DNA]</scope>
    <source>
        <strain evidence="2 3">DSM 14724</strain>
    </source>
</reference>
<gene>
    <name evidence="2" type="ORF">DB31_0779</name>
</gene>
<dbReference type="EMBL" id="JMCB01000001">
    <property type="protein sequence ID" value="KFE72516.1"/>
    <property type="molecule type" value="Genomic_DNA"/>
</dbReference>
<evidence type="ECO:0000256" key="1">
    <source>
        <dbReference type="SAM" id="Phobius"/>
    </source>
</evidence>
<proteinExistence type="predicted"/>
<protein>
    <submittedName>
        <fullName evidence="2">Uncharacterized protein</fullName>
    </submittedName>
</protein>
<accession>A0A085WXV3</accession>
<keyword evidence="1" id="KW-0812">Transmembrane</keyword>
<dbReference type="Proteomes" id="UP000028725">
    <property type="component" value="Unassembled WGS sequence"/>
</dbReference>
<dbReference type="RefSeq" id="WP_044181925.1">
    <property type="nucleotide sequence ID" value="NZ_JMCB01000001.1"/>
</dbReference>
<keyword evidence="1" id="KW-1133">Transmembrane helix</keyword>
<comment type="caution">
    <text evidence="2">The sequence shown here is derived from an EMBL/GenBank/DDBJ whole genome shotgun (WGS) entry which is preliminary data.</text>
</comment>
<organism evidence="2 3">
    <name type="scientific">Hyalangium minutum</name>
    <dbReference type="NCBI Taxonomy" id="394096"/>
    <lineage>
        <taxon>Bacteria</taxon>
        <taxon>Pseudomonadati</taxon>
        <taxon>Myxococcota</taxon>
        <taxon>Myxococcia</taxon>
        <taxon>Myxococcales</taxon>
        <taxon>Cystobacterineae</taxon>
        <taxon>Archangiaceae</taxon>
        <taxon>Hyalangium</taxon>
    </lineage>
</organism>
<evidence type="ECO:0000313" key="3">
    <source>
        <dbReference type="Proteomes" id="UP000028725"/>
    </source>
</evidence>
<sequence>MSDYEDLRADFLRAPVFFAAGFFLLAAFFLEGQPFPAFLRRLMLATTNGCHASQQESYREGGGSA</sequence>
<dbReference type="STRING" id="394096.DB31_0779"/>
<feature type="transmembrane region" description="Helical" evidence="1">
    <location>
        <begin position="12"/>
        <end position="30"/>
    </location>
</feature>
<name>A0A085WXV3_9BACT</name>
<keyword evidence="1" id="KW-0472">Membrane</keyword>
<evidence type="ECO:0000313" key="2">
    <source>
        <dbReference type="EMBL" id="KFE72516.1"/>
    </source>
</evidence>